<keyword evidence="2" id="KW-1185">Reference proteome</keyword>
<reference evidence="2" key="1">
    <citation type="submission" date="2014-07" db="EMBL/GenBank/DDBJ databases">
        <authorList>
            <person name="Martin A.A"/>
            <person name="De Silva N."/>
        </authorList>
    </citation>
    <scope>NUCLEOTIDE SEQUENCE</scope>
</reference>
<reference evidence="3" key="2">
    <citation type="submission" date="2015-08" db="UniProtKB">
        <authorList>
            <consortium name="WormBaseParasite"/>
        </authorList>
    </citation>
    <scope>IDENTIFICATION</scope>
</reference>
<name>A0A0K0F5L3_STRVS</name>
<dbReference type="AlphaFoldDB" id="A0A0K0F5L3"/>
<dbReference type="Proteomes" id="UP000035680">
    <property type="component" value="Unassembled WGS sequence"/>
</dbReference>
<feature type="transmembrane region" description="Helical" evidence="1">
    <location>
        <begin position="6"/>
        <end position="31"/>
    </location>
</feature>
<evidence type="ECO:0000256" key="1">
    <source>
        <dbReference type="SAM" id="Phobius"/>
    </source>
</evidence>
<proteinExistence type="predicted"/>
<protein>
    <submittedName>
        <fullName evidence="3">Rhoptry neck protein 6</fullName>
    </submittedName>
</protein>
<keyword evidence="1" id="KW-0812">Transmembrane</keyword>
<accession>A0A0K0F5L3</accession>
<dbReference type="WBParaSite" id="SVE_0410500.1">
    <property type="protein sequence ID" value="SVE_0410500.1"/>
    <property type="gene ID" value="SVE_0410500"/>
</dbReference>
<keyword evidence="1" id="KW-1133">Transmembrane helix</keyword>
<sequence length="414" mass="48104">MEQINIIKLYLFIQIFYTCFDSVFTLSCLVIRPGKGLMSEKCPQHAVGCRIRIEGDIIQWYEYSKLYDRNQLVCVHQNEYNLKEMKKSGCIKKKSGSVRCWCYGQSNCNNPDVSTMLYQGFLQLDDYEFDKIVEQVDTNDQPDYENFDEDNIDDNNSIKNGQYRTMKPLYTNSWSYQLKTNNKDPIHHIAHPIRGGKDARQDPETINNTEYALIQQNKFVNTLKVGKISNEDRHTKYVDVGEDKKNDDDKIISKAMRPISKNIGNINELGKIEIGKNNPDSTKNYHRGKGVKIEKQTRLYIQSTKEPKYSKEEREKHLDELERKILLSPNPEVTEDEFSELINTDGQVKIPSEISFHGESNYADMIDNVEDEPSKTRKNTNDNFLSQVKTNNVSDKKMPSFILVVFFLLKLIIL</sequence>
<keyword evidence="1" id="KW-0472">Membrane</keyword>
<organism evidence="2 3">
    <name type="scientific">Strongyloides venezuelensis</name>
    <name type="common">Threadworm</name>
    <dbReference type="NCBI Taxonomy" id="75913"/>
    <lineage>
        <taxon>Eukaryota</taxon>
        <taxon>Metazoa</taxon>
        <taxon>Ecdysozoa</taxon>
        <taxon>Nematoda</taxon>
        <taxon>Chromadorea</taxon>
        <taxon>Rhabditida</taxon>
        <taxon>Tylenchina</taxon>
        <taxon>Panagrolaimomorpha</taxon>
        <taxon>Strongyloidoidea</taxon>
        <taxon>Strongyloididae</taxon>
        <taxon>Strongyloides</taxon>
    </lineage>
</organism>
<evidence type="ECO:0000313" key="3">
    <source>
        <dbReference type="WBParaSite" id="SVE_0410500.1"/>
    </source>
</evidence>
<evidence type="ECO:0000313" key="2">
    <source>
        <dbReference type="Proteomes" id="UP000035680"/>
    </source>
</evidence>